<dbReference type="EnsemblMetazoa" id="PPAI007283-RA">
    <property type="protein sequence ID" value="PPAI007283-PA"/>
    <property type="gene ID" value="PPAI007283"/>
</dbReference>
<dbReference type="PROSITE" id="PS00233">
    <property type="entry name" value="CHIT_BIND_RR_1"/>
    <property type="match status" value="1"/>
</dbReference>
<dbReference type="KEGG" id="ppap:129810340"/>
<dbReference type="GO" id="GO:0008010">
    <property type="term" value="F:structural constituent of chitin-based larval cuticle"/>
    <property type="evidence" value="ECO:0007669"/>
    <property type="project" value="TreeGrafter"/>
</dbReference>
<dbReference type="EMBL" id="AJVK01060018">
    <property type="status" value="NOT_ANNOTATED_CDS"/>
    <property type="molecule type" value="Genomic_DNA"/>
</dbReference>
<dbReference type="PROSITE" id="PS51155">
    <property type="entry name" value="CHIT_BIND_RR_2"/>
    <property type="match status" value="1"/>
</dbReference>
<reference evidence="2" key="1">
    <citation type="submission" date="2022-08" db="UniProtKB">
        <authorList>
            <consortium name="EnsemblMetazoa"/>
        </authorList>
    </citation>
    <scope>IDENTIFICATION</scope>
    <source>
        <strain evidence="2">Israel</strain>
    </source>
</reference>
<protein>
    <submittedName>
        <fullName evidence="2">Uncharacterized protein</fullName>
    </submittedName>
</protein>
<proteinExistence type="predicted"/>
<organism evidence="2 3">
    <name type="scientific">Phlebotomus papatasi</name>
    <name type="common">Sandfly</name>
    <dbReference type="NCBI Taxonomy" id="29031"/>
    <lineage>
        <taxon>Eukaryota</taxon>
        <taxon>Metazoa</taxon>
        <taxon>Ecdysozoa</taxon>
        <taxon>Arthropoda</taxon>
        <taxon>Hexapoda</taxon>
        <taxon>Insecta</taxon>
        <taxon>Pterygota</taxon>
        <taxon>Neoptera</taxon>
        <taxon>Endopterygota</taxon>
        <taxon>Diptera</taxon>
        <taxon>Nematocera</taxon>
        <taxon>Psychodoidea</taxon>
        <taxon>Psychodidae</taxon>
        <taxon>Phlebotomus</taxon>
        <taxon>Phlebotomus</taxon>
    </lineage>
</organism>
<dbReference type="InterPro" id="IPR031311">
    <property type="entry name" value="CHIT_BIND_RR_consensus"/>
</dbReference>
<accession>A0A1B0GPR5</accession>
<dbReference type="VEuPathDB" id="VectorBase:PPAPM1_003462"/>
<dbReference type="InterPro" id="IPR000618">
    <property type="entry name" value="Insect_cuticle"/>
</dbReference>
<dbReference type="GeneID" id="129810340"/>
<dbReference type="AlphaFoldDB" id="A0A1B0GPR5"/>
<dbReference type="InterPro" id="IPR050468">
    <property type="entry name" value="Cuticle_Struct_Prot"/>
</dbReference>
<sequence length="128" mass="13659">MKTIVIVLSCIVACCLAAPQGPRDNEVQLVRYVNNQDQDQEGGYQFTYELSDGQIRSESGALKDVGESPVIVVQGAYTFVGPDGLIYWVNYTADENGFHPVVGTGPEGGIKPGQDQGIDPNALKSLVG</sequence>
<keyword evidence="1" id="KW-0193">Cuticle</keyword>
<dbReference type="PRINTS" id="PR00947">
    <property type="entry name" value="CUTICLE"/>
</dbReference>
<dbReference type="GO" id="GO:0062129">
    <property type="term" value="C:chitin-based extracellular matrix"/>
    <property type="evidence" value="ECO:0007669"/>
    <property type="project" value="TreeGrafter"/>
</dbReference>
<dbReference type="Proteomes" id="UP000092462">
    <property type="component" value="Unassembled WGS sequence"/>
</dbReference>
<dbReference type="PANTHER" id="PTHR10380:SF192">
    <property type="entry name" value="GEO02312P1"/>
    <property type="match status" value="1"/>
</dbReference>
<dbReference type="VEuPathDB" id="VectorBase:PPAI007283"/>
<dbReference type="Pfam" id="PF00379">
    <property type="entry name" value="Chitin_bind_4"/>
    <property type="match status" value="1"/>
</dbReference>
<dbReference type="OrthoDB" id="6629557at2759"/>
<dbReference type="RefSeq" id="XP_055716726.1">
    <property type="nucleotide sequence ID" value="XM_055860751.1"/>
</dbReference>
<name>A0A1B0GPR5_PHLPP</name>
<dbReference type="PANTHER" id="PTHR10380">
    <property type="entry name" value="CUTICLE PROTEIN"/>
    <property type="match status" value="1"/>
</dbReference>
<evidence type="ECO:0000256" key="1">
    <source>
        <dbReference type="ARBA" id="ARBA00022460"/>
    </source>
</evidence>
<evidence type="ECO:0000313" key="3">
    <source>
        <dbReference type="Proteomes" id="UP000092462"/>
    </source>
</evidence>
<evidence type="ECO:0000313" key="2">
    <source>
        <dbReference type="EnsemblMetazoa" id="PPAI007283-PA"/>
    </source>
</evidence>
<keyword evidence="3" id="KW-1185">Reference proteome</keyword>